<protein>
    <submittedName>
        <fullName evidence="1">Uncharacterized protein</fullName>
    </submittedName>
</protein>
<dbReference type="HOGENOM" id="CLU_2797389_0_0_1"/>
<sequence length="68" mass="7132">MAVTLSVGAVGKIFSGEVRSEVDIIPVFKVVRVMMTTNGTSGLLLSDGTQSIPTILTSSSREAINVHI</sequence>
<dbReference type="AlphaFoldDB" id="D7KPT7"/>
<gene>
    <name evidence="1" type="ORF">ARALYDRAFT_891451</name>
</gene>
<dbReference type="EMBL" id="GL348713">
    <property type="protein sequence ID" value="EFH70273.1"/>
    <property type="molecule type" value="Genomic_DNA"/>
</dbReference>
<name>D7KPT7_ARALL</name>
<keyword evidence="2" id="KW-1185">Reference proteome</keyword>
<evidence type="ECO:0000313" key="2">
    <source>
        <dbReference type="Proteomes" id="UP000008694"/>
    </source>
</evidence>
<dbReference type="Proteomes" id="UP000008694">
    <property type="component" value="Unassembled WGS sequence"/>
</dbReference>
<proteinExistence type="predicted"/>
<organism evidence="2">
    <name type="scientific">Arabidopsis lyrata subsp. lyrata</name>
    <name type="common">Lyre-leaved rock-cress</name>
    <dbReference type="NCBI Taxonomy" id="81972"/>
    <lineage>
        <taxon>Eukaryota</taxon>
        <taxon>Viridiplantae</taxon>
        <taxon>Streptophyta</taxon>
        <taxon>Embryophyta</taxon>
        <taxon>Tracheophyta</taxon>
        <taxon>Spermatophyta</taxon>
        <taxon>Magnoliopsida</taxon>
        <taxon>eudicotyledons</taxon>
        <taxon>Gunneridae</taxon>
        <taxon>Pentapetalae</taxon>
        <taxon>rosids</taxon>
        <taxon>malvids</taxon>
        <taxon>Brassicales</taxon>
        <taxon>Brassicaceae</taxon>
        <taxon>Camelineae</taxon>
        <taxon>Arabidopsis</taxon>
    </lineage>
</organism>
<evidence type="ECO:0000313" key="1">
    <source>
        <dbReference type="EMBL" id="EFH70273.1"/>
    </source>
</evidence>
<dbReference type="Gramene" id="scaffold_104245.1">
    <property type="protein sequence ID" value="scaffold_104245.1"/>
    <property type="gene ID" value="scaffold_104245.1"/>
</dbReference>
<reference evidence="2" key="1">
    <citation type="journal article" date="2011" name="Nat. Genet.">
        <title>The Arabidopsis lyrata genome sequence and the basis of rapid genome size change.</title>
        <authorList>
            <person name="Hu T.T."/>
            <person name="Pattyn P."/>
            <person name="Bakker E.G."/>
            <person name="Cao J."/>
            <person name="Cheng J.-F."/>
            <person name="Clark R.M."/>
            <person name="Fahlgren N."/>
            <person name="Fawcett J.A."/>
            <person name="Grimwood J."/>
            <person name="Gundlach H."/>
            <person name="Haberer G."/>
            <person name="Hollister J.D."/>
            <person name="Ossowski S."/>
            <person name="Ottilar R.P."/>
            <person name="Salamov A.A."/>
            <person name="Schneeberger K."/>
            <person name="Spannagl M."/>
            <person name="Wang X."/>
            <person name="Yang L."/>
            <person name="Nasrallah M.E."/>
            <person name="Bergelson J."/>
            <person name="Carrington J.C."/>
            <person name="Gaut B.S."/>
            <person name="Schmutz J."/>
            <person name="Mayer K.F.X."/>
            <person name="Van de Peer Y."/>
            <person name="Grigoriev I.V."/>
            <person name="Nordborg M."/>
            <person name="Weigel D."/>
            <person name="Guo Y.-L."/>
        </authorList>
    </citation>
    <scope>NUCLEOTIDE SEQUENCE [LARGE SCALE GENOMIC DNA]</scope>
    <source>
        <strain evidence="2">cv. MN47</strain>
    </source>
</reference>
<accession>D7KPT7</accession>